<keyword evidence="1" id="KW-0812">Transmembrane</keyword>
<sequence length="148" mass="15675">MHKILKIVLIVIGVIGAALSFFFMPSGDDPEAINSGAIDLMFILTWILLIAASAFALFFGLKKMMTSPGGLKKALFALGGLAVLFIVGYALSSGDEAKAVVDTFSGKDIQPTESTVKTIGMMLNVFFMMTGVAVLLMVLPGVKRLIGK</sequence>
<feature type="transmembrane region" description="Helical" evidence="1">
    <location>
        <begin position="121"/>
        <end position="142"/>
    </location>
</feature>
<dbReference type="RefSeq" id="WP_054559612.1">
    <property type="nucleotide sequence ID" value="NZ_LDJX01000005.1"/>
</dbReference>
<dbReference type="Proteomes" id="UP000050280">
    <property type="component" value="Unassembled WGS sequence"/>
</dbReference>
<gene>
    <name evidence="2" type="ORF">I595_2565</name>
</gene>
<keyword evidence="1" id="KW-1133">Transmembrane helix</keyword>
<protein>
    <submittedName>
        <fullName evidence="2">Membrane protein</fullName>
    </submittedName>
</protein>
<keyword evidence="3" id="KW-1185">Reference proteome</keyword>
<organism evidence="2 3">
    <name type="scientific">Croceitalea dokdonensis DOKDO 023</name>
    <dbReference type="NCBI Taxonomy" id="1300341"/>
    <lineage>
        <taxon>Bacteria</taxon>
        <taxon>Pseudomonadati</taxon>
        <taxon>Bacteroidota</taxon>
        <taxon>Flavobacteriia</taxon>
        <taxon>Flavobacteriales</taxon>
        <taxon>Flavobacteriaceae</taxon>
        <taxon>Croceitalea</taxon>
    </lineage>
</organism>
<dbReference type="EMBL" id="LDJX01000005">
    <property type="protein sequence ID" value="KPM31299.1"/>
    <property type="molecule type" value="Genomic_DNA"/>
</dbReference>
<feature type="transmembrane region" description="Helical" evidence="1">
    <location>
        <begin position="37"/>
        <end position="61"/>
    </location>
</feature>
<keyword evidence="1" id="KW-0472">Membrane</keyword>
<evidence type="ECO:0000313" key="3">
    <source>
        <dbReference type="Proteomes" id="UP000050280"/>
    </source>
</evidence>
<dbReference type="AlphaFoldDB" id="A0A0P7B094"/>
<feature type="transmembrane region" description="Helical" evidence="1">
    <location>
        <begin position="7"/>
        <end position="25"/>
    </location>
</feature>
<accession>A0A0P7B094</accession>
<comment type="caution">
    <text evidence="2">The sequence shown here is derived from an EMBL/GenBank/DDBJ whole genome shotgun (WGS) entry which is preliminary data.</text>
</comment>
<evidence type="ECO:0000313" key="2">
    <source>
        <dbReference type="EMBL" id="KPM31299.1"/>
    </source>
</evidence>
<proteinExistence type="predicted"/>
<feature type="transmembrane region" description="Helical" evidence="1">
    <location>
        <begin position="73"/>
        <end position="91"/>
    </location>
</feature>
<dbReference type="OrthoDB" id="1449378at2"/>
<dbReference type="PATRIC" id="fig|1300341.3.peg.2727"/>
<reference evidence="2 3" key="1">
    <citation type="submission" date="2015-09" db="EMBL/GenBank/DDBJ databases">
        <title>Genome sequence of the marine flavobacterium Croceitalea dokdonensis DOKDO 023 that contains proton- and sodium-pumping rhodopsins.</title>
        <authorList>
            <person name="Kwon S.-K."/>
            <person name="Lee H.K."/>
            <person name="Kwak M.-J."/>
            <person name="Kim J.F."/>
        </authorList>
    </citation>
    <scope>NUCLEOTIDE SEQUENCE [LARGE SCALE GENOMIC DNA]</scope>
    <source>
        <strain evidence="2 3">DOKDO 023</strain>
    </source>
</reference>
<dbReference type="STRING" id="1300341.I595_2565"/>
<name>A0A0P7B094_9FLAO</name>
<evidence type="ECO:0000256" key="1">
    <source>
        <dbReference type="SAM" id="Phobius"/>
    </source>
</evidence>